<sequence>MPHDAAVASVSSRLKLLALFAVFLLPMAVAWGMVEWRLGIPEGRIAHGQLTPDLPALEAWPLDEVAKQGEDDWVLAFDCPAACDAQADRWWRLHRALGRDAHRISRLRLGGSGEVLPGAAAADWTQAAAWRSPGRLWVFDPDGRAVLAYAPDVETAQVLEDLELLLERNPEPPMARLHAE</sequence>
<name>A0ABQ0U0C1_9GAMM</name>
<comment type="caution">
    <text evidence="1">The sequence shown here is derived from an EMBL/GenBank/DDBJ whole genome shotgun (WGS) entry which is preliminary data.</text>
</comment>
<reference evidence="1 2" key="1">
    <citation type="submission" date="2019-07" db="EMBL/GenBank/DDBJ databases">
        <title>Whole genome shotgun sequence of Halomonas halophila NBRC 102604.</title>
        <authorList>
            <person name="Hosoyama A."/>
            <person name="Uohara A."/>
            <person name="Ohji S."/>
            <person name="Ichikawa N."/>
        </authorList>
    </citation>
    <scope>NUCLEOTIDE SEQUENCE [LARGE SCALE GENOMIC DNA]</scope>
    <source>
        <strain evidence="1 2">NBRC 102604</strain>
    </source>
</reference>
<accession>A0ABQ0U0C1</accession>
<dbReference type="EMBL" id="BJUS01000002">
    <property type="protein sequence ID" value="GEK71825.1"/>
    <property type="molecule type" value="Genomic_DNA"/>
</dbReference>
<dbReference type="RefSeq" id="WP_107181964.1">
    <property type="nucleotide sequence ID" value="NZ_BJUS01000002.1"/>
</dbReference>
<evidence type="ECO:0008006" key="3">
    <source>
        <dbReference type="Google" id="ProtNLM"/>
    </source>
</evidence>
<organism evidence="1 2">
    <name type="scientific">Halomonas halophila</name>
    <dbReference type="NCBI Taxonomy" id="29573"/>
    <lineage>
        <taxon>Bacteria</taxon>
        <taxon>Pseudomonadati</taxon>
        <taxon>Pseudomonadota</taxon>
        <taxon>Gammaproteobacteria</taxon>
        <taxon>Oceanospirillales</taxon>
        <taxon>Halomonadaceae</taxon>
        <taxon>Halomonas</taxon>
    </lineage>
</organism>
<evidence type="ECO:0000313" key="1">
    <source>
        <dbReference type="EMBL" id="GEK71825.1"/>
    </source>
</evidence>
<keyword evidence="2" id="KW-1185">Reference proteome</keyword>
<gene>
    <name evidence="1" type="ORF">HHA04nite_03690</name>
</gene>
<proteinExistence type="predicted"/>
<evidence type="ECO:0000313" key="2">
    <source>
        <dbReference type="Proteomes" id="UP000321121"/>
    </source>
</evidence>
<dbReference type="Proteomes" id="UP000321121">
    <property type="component" value="Unassembled WGS sequence"/>
</dbReference>
<protein>
    <recommendedName>
        <fullName evidence="3">Thioredoxin domain-containing protein</fullName>
    </recommendedName>
</protein>